<proteinExistence type="predicted"/>
<protein>
    <submittedName>
        <fullName evidence="4">Tyrosine-type recombinase/integrase</fullName>
    </submittedName>
</protein>
<dbReference type="EMBL" id="JACOMF010000037">
    <property type="protein sequence ID" value="MBC4017921.1"/>
    <property type="molecule type" value="Genomic_DNA"/>
</dbReference>
<evidence type="ECO:0000256" key="1">
    <source>
        <dbReference type="ARBA" id="ARBA00023172"/>
    </source>
</evidence>
<dbReference type="InterPro" id="IPR002104">
    <property type="entry name" value="Integrase_catalytic"/>
</dbReference>
<dbReference type="PROSITE" id="PS51898">
    <property type="entry name" value="TYR_RECOMBINASE"/>
    <property type="match status" value="1"/>
</dbReference>
<feature type="region of interest" description="Disordered" evidence="2">
    <location>
        <begin position="1"/>
        <end position="22"/>
    </location>
</feature>
<accession>A0A9X0UFG5</accession>
<evidence type="ECO:0000259" key="3">
    <source>
        <dbReference type="PROSITE" id="PS51898"/>
    </source>
</evidence>
<evidence type="ECO:0000256" key="2">
    <source>
        <dbReference type="SAM" id="MobiDB-lite"/>
    </source>
</evidence>
<sequence length="94" mass="10070">MAAGSGGGAPRGRQPPPQAGVPFRCHDLRHHFASEFAQRTGDLAALQAILGHRTISMTMRYSHLMTEHLHRAMGRHGAGDVGTNTGTSRAEIDD</sequence>
<dbReference type="AlphaFoldDB" id="A0A9X0UFG5"/>
<dbReference type="Pfam" id="PF00589">
    <property type="entry name" value="Phage_integrase"/>
    <property type="match status" value="1"/>
</dbReference>
<feature type="domain" description="Tyr recombinase" evidence="3">
    <location>
        <begin position="1"/>
        <end position="74"/>
    </location>
</feature>
<dbReference type="SUPFAM" id="SSF56349">
    <property type="entry name" value="DNA breaking-rejoining enzymes"/>
    <property type="match status" value="1"/>
</dbReference>
<dbReference type="RefSeq" id="WP_186772676.1">
    <property type="nucleotide sequence ID" value="NZ_JACOMF010000037.1"/>
</dbReference>
<dbReference type="GO" id="GO:0006310">
    <property type="term" value="P:DNA recombination"/>
    <property type="evidence" value="ECO:0007669"/>
    <property type="project" value="UniProtKB-KW"/>
</dbReference>
<evidence type="ECO:0000313" key="5">
    <source>
        <dbReference type="Proteomes" id="UP000600101"/>
    </source>
</evidence>
<keyword evidence="5" id="KW-1185">Reference proteome</keyword>
<comment type="caution">
    <text evidence="4">The sequence shown here is derived from an EMBL/GenBank/DDBJ whole genome shotgun (WGS) entry which is preliminary data.</text>
</comment>
<dbReference type="GO" id="GO:0003677">
    <property type="term" value="F:DNA binding"/>
    <property type="evidence" value="ECO:0007669"/>
    <property type="project" value="InterPro"/>
</dbReference>
<keyword evidence="1" id="KW-0233">DNA recombination</keyword>
<dbReference type="InterPro" id="IPR011010">
    <property type="entry name" value="DNA_brk_join_enz"/>
</dbReference>
<dbReference type="GO" id="GO:0015074">
    <property type="term" value="P:DNA integration"/>
    <property type="evidence" value="ECO:0007669"/>
    <property type="project" value="InterPro"/>
</dbReference>
<dbReference type="Proteomes" id="UP000600101">
    <property type="component" value="Unassembled WGS sequence"/>
</dbReference>
<feature type="region of interest" description="Disordered" evidence="2">
    <location>
        <begin position="75"/>
        <end position="94"/>
    </location>
</feature>
<evidence type="ECO:0000313" key="4">
    <source>
        <dbReference type="EMBL" id="MBC4017921.1"/>
    </source>
</evidence>
<name>A0A9X0UFG5_9PROT</name>
<gene>
    <name evidence="4" type="ORF">H7965_21700</name>
</gene>
<reference evidence="4" key="1">
    <citation type="submission" date="2020-08" db="EMBL/GenBank/DDBJ databases">
        <authorList>
            <person name="Hu Y."/>
            <person name="Nguyen S.V."/>
            <person name="Li F."/>
            <person name="Fanning S."/>
        </authorList>
    </citation>
    <scope>NUCLEOTIDE SEQUENCE</scope>
    <source>
        <strain evidence="4">SYSU D8009</strain>
    </source>
</reference>
<dbReference type="Gene3D" id="1.10.443.10">
    <property type="entry name" value="Intergrase catalytic core"/>
    <property type="match status" value="1"/>
</dbReference>
<dbReference type="InterPro" id="IPR013762">
    <property type="entry name" value="Integrase-like_cat_sf"/>
</dbReference>
<feature type="compositionally biased region" description="Gly residues" evidence="2">
    <location>
        <begin position="1"/>
        <end position="10"/>
    </location>
</feature>
<organism evidence="4 5">
    <name type="scientific">Siccirubricoccus deserti</name>
    <dbReference type="NCBI Taxonomy" id="2013562"/>
    <lineage>
        <taxon>Bacteria</taxon>
        <taxon>Pseudomonadati</taxon>
        <taxon>Pseudomonadota</taxon>
        <taxon>Alphaproteobacteria</taxon>
        <taxon>Acetobacterales</taxon>
        <taxon>Roseomonadaceae</taxon>
        <taxon>Siccirubricoccus</taxon>
    </lineage>
</organism>